<feature type="compositionally biased region" description="Low complexity" evidence="10">
    <location>
        <begin position="212"/>
        <end position="229"/>
    </location>
</feature>
<feature type="binding site" evidence="8">
    <location>
        <position position="639"/>
    </location>
    <ligand>
        <name>substrate</name>
    </ligand>
</feature>
<proteinExistence type="inferred from homology"/>
<sequence>MGESPDRSIRTAGAEKQEAERTPVEAAEPTDAVDPADPVEPAEPAGPTDSPTRTLRPREREAAEAGAEAEDAAAESTETADGTGAEAESPVESATRVLRAPAPAAAAARAEEQSKEDSAADEGATRVLRVLEPAVAAGKAEAAEEEPGEDSAGDVGATRVLVPAADAQASDAATDTAEEPGAEPESEPEADADVESGVRSEPESVAKPDPRVPASAEPEPGPADAAGESAEPEPEADAEADAAGEPAETETETETEPEADAAGEPEEPEAVEETEEVAESAQSAAVAAEGDEPEATDEPEPTPGPTPTPAPDRAPRGGGGFADAETRAMSVLPPIPPPPAPPRPVAGAPAGAPARGLPVGATAVADSPETTVEAMEVLAGLSARPMTPMRVALRRVRLWGTLLVLLVLILGTVQLVRPLPSPKLAQSAATGYSFQGGTLALDWPVKGQAAVAVPGLGLMGQSGSGNPVPLASVTKMMTAYIVLRDHPLKKGEPGPTITVDQGAVNDYNTGKPAGESVQKVALGEKLSEYQALQMLLLPSANNVARLLGRWDAGTDAAFVQKMQATAAQLGMTQSTYTDPSGLDATTRSTAADQLKLEAAAMADPVFREVVGTQQFDSPLNGLTANTNTLVGKNGVIGIKTGSSTAALGNLVWAAEQNVGGVPQLIIGVTLSQPAVGSGPGQGILDQALANSKKLILSAESALQGHTIAHKGDVVGYVDDGLGGRTPVVATEDVQVTGWSGLSVGVSLRPVGGKGISHAAAAGTVVGELVVGSGASAQTIPVALQSDLAAPGFGAKLTRLA</sequence>
<evidence type="ECO:0000256" key="9">
    <source>
        <dbReference type="RuleBase" id="RU004016"/>
    </source>
</evidence>
<keyword evidence="4" id="KW-0133">Cell shape</keyword>
<keyword evidence="3" id="KW-0378">Hydrolase</keyword>
<evidence type="ECO:0000256" key="4">
    <source>
        <dbReference type="ARBA" id="ARBA00022960"/>
    </source>
</evidence>
<feature type="compositionally biased region" description="Low complexity" evidence="10">
    <location>
        <begin position="279"/>
        <end position="288"/>
    </location>
</feature>
<dbReference type="GO" id="GO:0009252">
    <property type="term" value="P:peptidoglycan biosynthetic process"/>
    <property type="evidence" value="ECO:0007669"/>
    <property type="project" value="UniProtKB-KW"/>
</dbReference>
<feature type="region of interest" description="Disordered" evidence="10">
    <location>
        <begin position="1"/>
        <end position="353"/>
    </location>
</feature>
<feature type="compositionally biased region" description="Acidic residues" evidence="10">
    <location>
        <begin position="289"/>
        <end position="300"/>
    </location>
</feature>
<dbReference type="Gene3D" id="3.40.710.10">
    <property type="entry name" value="DD-peptidase/beta-lactamase superfamily"/>
    <property type="match status" value="1"/>
</dbReference>
<dbReference type="AlphaFoldDB" id="A0A1H7LW31"/>
<feature type="domain" description="Peptidase S11 D-alanyl-D-alanine carboxypeptidase A N-terminal" evidence="11">
    <location>
        <begin position="467"/>
        <end position="658"/>
    </location>
</feature>
<dbReference type="STRING" id="235985.SAMN05414137_10562"/>
<evidence type="ECO:0000256" key="5">
    <source>
        <dbReference type="ARBA" id="ARBA00022984"/>
    </source>
</evidence>
<evidence type="ECO:0000313" key="13">
    <source>
        <dbReference type="Proteomes" id="UP000183015"/>
    </source>
</evidence>
<dbReference type="GO" id="GO:0071555">
    <property type="term" value="P:cell wall organization"/>
    <property type="evidence" value="ECO:0007669"/>
    <property type="project" value="UniProtKB-KW"/>
</dbReference>
<keyword evidence="12" id="KW-0121">Carboxypeptidase</keyword>
<feature type="compositionally biased region" description="Low complexity" evidence="10">
    <location>
        <begin position="164"/>
        <end position="175"/>
    </location>
</feature>
<evidence type="ECO:0000256" key="2">
    <source>
        <dbReference type="ARBA" id="ARBA00022729"/>
    </source>
</evidence>
<dbReference type="Pfam" id="PF00768">
    <property type="entry name" value="Peptidase_S11"/>
    <property type="match status" value="1"/>
</dbReference>
<feature type="active site" description="Acyl-ester intermediate" evidence="7">
    <location>
        <position position="472"/>
    </location>
</feature>
<reference evidence="13" key="1">
    <citation type="submission" date="2016-10" db="EMBL/GenBank/DDBJ databases">
        <authorList>
            <person name="Varghese N."/>
        </authorList>
    </citation>
    <scope>NUCLEOTIDE SEQUENCE [LARGE SCALE GENOMIC DNA]</scope>
    <source>
        <strain evidence="13">DSM 45096 / BCRC 16803 / CGMCC 4.1857 / CIP 109030 / JCM 12277 / KCTC 19219 / NBRC 100920 / 33214</strain>
    </source>
</reference>
<dbReference type="SUPFAM" id="SSF56601">
    <property type="entry name" value="beta-lactamase/transpeptidase-like"/>
    <property type="match status" value="1"/>
</dbReference>
<feature type="compositionally biased region" description="Low complexity" evidence="10">
    <location>
        <begin position="25"/>
        <end position="36"/>
    </location>
</feature>
<feature type="compositionally biased region" description="Low complexity" evidence="10">
    <location>
        <begin position="99"/>
        <end position="108"/>
    </location>
</feature>
<keyword evidence="2" id="KW-0732">Signal</keyword>
<keyword evidence="5" id="KW-0573">Peptidoglycan synthesis</keyword>
<evidence type="ECO:0000313" key="12">
    <source>
        <dbReference type="EMBL" id="SEL03069.1"/>
    </source>
</evidence>
<keyword evidence="13" id="KW-1185">Reference proteome</keyword>
<protein>
    <submittedName>
        <fullName evidence="12">D-alanyl-D-alanine carboxypeptidase</fullName>
    </submittedName>
</protein>
<evidence type="ECO:0000259" key="11">
    <source>
        <dbReference type="Pfam" id="PF00768"/>
    </source>
</evidence>
<accession>A0A1H7LW31</accession>
<dbReference type="eggNOG" id="COG1686">
    <property type="taxonomic scope" value="Bacteria"/>
</dbReference>
<dbReference type="EMBL" id="FOAZ01000005">
    <property type="protein sequence ID" value="SEL03069.1"/>
    <property type="molecule type" value="Genomic_DNA"/>
</dbReference>
<dbReference type="InterPro" id="IPR018044">
    <property type="entry name" value="Peptidase_S11"/>
</dbReference>
<evidence type="ECO:0000256" key="7">
    <source>
        <dbReference type="PIRSR" id="PIRSR618044-1"/>
    </source>
</evidence>
<dbReference type="GO" id="GO:0008360">
    <property type="term" value="P:regulation of cell shape"/>
    <property type="evidence" value="ECO:0007669"/>
    <property type="project" value="UniProtKB-KW"/>
</dbReference>
<feature type="compositionally biased region" description="Pro residues" evidence="10">
    <location>
        <begin position="301"/>
        <end position="312"/>
    </location>
</feature>
<dbReference type="PANTHER" id="PTHR21581:SF33">
    <property type="entry name" value="D-ALANYL-D-ALANINE CARBOXYPEPTIDASE DACB"/>
    <property type="match status" value="1"/>
</dbReference>
<evidence type="ECO:0000256" key="1">
    <source>
        <dbReference type="ARBA" id="ARBA00007164"/>
    </source>
</evidence>
<feature type="compositionally biased region" description="Acidic residues" evidence="10">
    <location>
        <begin position="143"/>
        <end position="152"/>
    </location>
</feature>
<feature type="active site" description="Proton acceptor" evidence="7">
    <location>
        <position position="475"/>
    </location>
</feature>
<dbReference type="OrthoDB" id="3530815at2"/>
<dbReference type="PANTHER" id="PTHR21581">
    <property type="entry name" value="D-ALANYL-D-ALANINE CARBOXYPEPTIDASE"/>
    <property type="match status" value="1"/>
</dbReference>
<feature type="compositionally biased region" description="Acidic residues" evidence="10">
    <location>
        <begin position="230"/>
        <end position="278"/>
    </location>
</feature>
<feature type="compositionally biased region" description="Basic and acidic residues" evidence="10">
    <location>
        <begin position="109"/>
        <end position="118"/>
    </location>
</feature>
<feature type="compositionally biased region" description="Basic and acidic residues" evidence="10">
    <location>
        <begin position="196"/>
        <end position="210"/>
    </location>
</feature>
<dbReference type="GO" id="GO:0009002">
    <property type="term" value="F:serine-type D-Ala-D-Ala carboxypeptidase activity"/>
    <property type="evidence" value="ECO:0007669"/>
    <property type="project" value="InterPro"/>
</dbReference>
<comment type="similarity">
    <text evidence="1 9">Belongs to the peptidase S11 family.</text>
</comment>
<feature type="compositionally biased region" description="Pro residues" evidence="10">
    <location>
        <begin position="333"/>
        <end position="344"/>
    </location>
</feature>
<organism evidence="12 13">
    <name type="scientific">Streptacidiphilus jiangxiensis</name>
    <dbReference type="NCBI Taxonomy" id="235985"/>
    <lineage>
        <taxon>Bacteria</taxon>
        <taxon>Bacillati</taxon>
        <taxon>Actinomycetota</taxon>
        <taxon>Actinomycetes</taxon>
        <taxon>Kitasatosporales</taxon>
        <taxon>Streptomycetaceae</taxon>
        <taxon>Streptacidiphilus</taxon>
    </lineage>
</organism>
<evidence type="ECO:0000256" key="8">
    <source>
        <dbReference type="PIRSR" id="PIRSR618044-2"/>
    </source>
</evidence>
<dbReference type="PRINTS" id="PR00725">
    <property type="entry name" value="DADACBPTASE1"/>
</dbReference>
<feature type="compositionally biased region" description="Low complexity" evidence="10">
    <location>
        <begin position="74"/>
        <end position="88"/>
    </location>
</feature>
<evidence type="ECO:0000256" key="6">
    <source>
        <dbReference type="ARBA" id="ARBA00023316"/>
    </source>
</evidence>
<evidence type="ECO:0000256" key="3">
    <source>
        <dbReference type="ARBA" id="ARBA00022801"/>
    </source>
</evidence>
<dbReference type="InterPro" id="IPR012338">
    <property type="entry name" value="Beta-lactam/transpept-like"/>
</dbReference>
<feature type="compositionally biased region" description="Acidic residues" evidence="10">
    <location>
        <begin position="176"/>
        <end position="194"/>
    </location>
</feature>
<keyword evidence="12" id="KW-0645">Protease</keyword>
<name>A0A1H7LW31_STRJI</name>
<dbReference type="Proteomes" id="UP000183015">
    <property type="component" value="Unassembled WGS sequence"/>
</dbReference>
<feature type="active site" evidence="7">
    <location>
        <position position="539"/>
    </location>
</feature>
<feature type="compositionally biased region" description="Basic and acidic residues" evidence="10">
    <location>
        <begin position="1"/>
        <end position="23"/>
    </location>
</feature>
<dbReference type="InterPro" id="IPR001967">
    <property type="entry name" value="Peptidase_S11_N"/>
</dbReference>
<gene>
    <name evidence="12" type="ORF">SAMN05414137_10562</name>
</gene>
<evidence type="ECO:0000256" key="10">
    <source>
        <dbReference type="SAM" id="MobiDB-lite"/>
    </source>
</evidence>
<dbReference type="RefSeq" id="WP_083555153.1">
    <property type="nucleotide sequence ID" value="NZ_FOAZ01000005.1"/>
</dbReference>
<dbReference type="GO" id="GO:0006508">
    <property type="term" value="P:proteolysis"/>
    <property type="evidence" value="ECO:0007669"/>
    <property type="project" value="InterPro"/>
</dbReference>
<keyword evidence="6" id="KW-0961">Cell wall biogenesis/degradation</keyword>